<dbReference type="AlphaFoldDB" id="A0A7Y2W7J5"/>
<accession>A0A7Y2W7J5</accession>
<protein>
    <submittedName>
        <fullName evidence="1">Phospholipase</fullName>
    </submittedName>
</protein>
<sequence length="451" mass="51269">MKLMLNGLNGGYLRDILFSAAAETERVDAAVAYATNDDLLFDWCWDNEIPLRFWGRFDAEVPVSIPVLSKFLARKSGRYTCKLVRHFHPKVIWWRGYGAYIGSANLTSKAWYNNVEAGVFLTEAELTNGQHDLEILEMFAEIEKHAAPLTLELFDLLSKRNKILTQQEQNDKQGKSQVLDTDLVPHWQGLTRATEKSAKDLRRQAFLTEWNGTLQIIRDVSSIISRDGNRPSWVGENSPTGAQADQFLHAHYYNTVMEGVRADYEAHYARNNANPDKAILEAIDKWRRLPSTSDENTMLNVTAPKLREAFSEKKLRQLTEDEFVAAISKVHAAREYARRAGNDVVGLKPGRSYSRQEKVVALARHMYRGPSRAAPDPRQTLYNVLYDGRPEEVPQRLWNTLNDPKTKVDLLGISTLGEIVGWAMPDRYPPRNGRTSKALRSLGYDVRVHVG</sequence>
<evidence type="ECO:0000313" key="2">
    <source>
        <dbReference type="Proteomes" id="UP000530654"/>
    </source>
</evidence>
<gene>
    <name evidence="1" type="ORF">HLI17_24150</name>
</gene>
<comment type="caution">
    <text evidence="1">The sequence shown here is derived from an EMBL/GenBank/DDBJ whole genome shotgun (WGS) entry which is preliminary data.</text>
</comment>
<dbReference type="Proteomes" id="UP000530654">
    <property type="component" value="Unassembled WGS sequence"/>
</dbReference>
<proteinExistence type="predicted"/>
<organism evidence="1 2">
    <name type="scientific">Rhizobium laguerreae</name>
    <dbReference type="NCBI Taxonomy" id="1076926"/>
    <lineage>
        <taxon>Bacteria</taxon>
        <taxon>Pseudomonadati</taxon>
        <taxon>Pseudomonadota</taxon>
        <taxon>Alphaproteobacteria</taxon>
        <taxon>Hyphomicrobiales</taxon>
        <taxon>Rhizobiaceae</taxon>
        <taxon>Rhizobium/Agrobacterium group</taxon>
        <taxon>Rhizobium</taxon>
    </lineage>
</organism>
<reference evidence="1 2" key="1">
    <citation type="submission" date="2020-04" db="EMBL/GenBank/DDBJ databases">
        <title>Rhizobium bacterial biofertilizers improve the content of phenolic compounds of Lactuca sativa L. under non-saline and saline-stress conditions.</title>
        <authorList>
            <person name="Ayuso-Calles M."/>
            <person name="Garcia-Estevez I."/>
            <person name="Jimenez-Gomez A."/>
            <person name="Flores-Felix J.D."/>
            <person name="Escribano-Bailon M."/>
            <person name="Rivas R."/>
        </authorList>
    </citation>
    <scope>NUCLEOTIDE SEQUENCE [LARGE SCALE GENOMIC DNA]</scope>
    <source>
        <strain evidence="1 2">GPTR02</strain>
    </source>
</reference>
<dbReference type="RefSeq" id="WP_170281982.1">
    <property type="nucleotide sequence ID" value="NZ_JABEQY010000024.1"/>
</dbReference>
<dbReference type="CDD" id="cd09117">
    <property type="entry name" value="PLDc_Bfil_DEXD_like"/>
    <property type="match status" value="1"/>
</dbReference>
<dbReference type="EMBL" id="JABEQY010000024">
    <property type="protein sequence ID" value="NNH66334.1"/>
    <property type="molecule type" value="Genomic_DNA"/>
</dbReference>
<dbReference type="Gene3D" id="3.30.870.10">
    <property type="entry name" value="Endonuclease Chain A"/>
    <property type="match status" value="1"/>
</dbReference>
<dbReference type="SUPFAM" id="SSF56024">
    <property type="entry name" value="Phospholipase D/nuclease"/>
    <property type="match status" value="1"/>
</dbReference>
<name>A0A7Y2W7J5_9HYPH</name>
<evidence type="ECO:0000313" key="1">
    <source>
        <dbReference type="EMBL" id="NNH66334.1"/>
    </source>
</evidence>